<accession>A0ACC6UZU7</accession>
<sequence>MLPSYVITERYKSLELDLGDFPLCITLGEKGPAIKRGECESKYLAVEPYRGVFPGSSPLKPAEAASAKFLDFYAVSGFGIAKYRLVERGKRMSLRRSHEVELFNGFVKAGEYKELEKAFENWVRAYAASCIFGCAASLGAAADIEAVAGLARGARRMGDIFYKSGLAIYIEPHSRSSVVVEAVAAVSAVDEFRALLMAVLEASNGLHWAYMGRLLRSKPSAYIDLFLPRLSAAGLPKHN</sequence>
<gene>
    <name evidence="1" type="ORF">TU35_003285</name>
</gene>
<protein>
    <submittedName>
        <fullName evidence="1">Uncharacterized protein</fullName>
    </submittedName>
</protein>
<reference evidence="1" key="1">
    <citation type="submission" date="2024-07" db="EMBL/GenBank/DDBJ databases">
        <title>Metagenome and Metagenome-Assembled Genomes of Archaea from a hot spring from the geothermal field of Los Azufres, Mexico.</title>
        <authorList>
            <person name="Marin-Paredes R."/>
            <person name="Martinez-Romero E."/>
            <person name="Servin-Garciduenas L.E."/>
        </authorList>
    </citation>
    <scope>NUCLEOTIDE SEQUENCE</scope>
</reference>
<comment type="caution">
    <text evidence="1">The sequence shown here is derived from an EMBL/GenBank/DDBJ whole genome shotgun (WGS) entry which is preliminary data.</text>
</comment>
<name>A0ACC6UZU7_9CREN</name>
<dbReference type="Proteomes" id="UP000033636">
    <property type="component" value="Unassembled WGS sequence"/>
</dbReference>
<evidence type="ECO:0000313" key="2">
    <source>
        <dbReference type="Proteomes" id="UP000033636"/>
    </source>
</evidence>
<evidence type="ECO:0000313" key="1">
    <source>
        <dbReference type="EMBL" id="MFB6490265.1"/>
    </source>
</evidence>
<organism evidence="1 2">
    <name type="scientific">Thermoproteus sp. AZ2</name>
    <dbReference type="NCBI Taxonomy" id="1609232"/>
    <lineage>
        <taxon>Archaea</taxon>
        <taxon>Thermoproteota</taxon>
        <taxon>Thermoprotei</taxon>
        <taxon>Thermoproteales</taxon>
        <taxon>Thermoproteaceae</taxon>
        <taxon>Thermoproteus</taxon>
    </lineage>
</organism>
<dbReference type="EMBL" id="JZWT02000006">
    <property type="protein sequence ID" value="MFB6490265.1"/>
    <property type="molecule type" value="Genomic_DNA"/>
</dbReference>
<proteinExistence type="predicted"/>